<protein>
    <submittedName>
        <fullName evidence="1">Uncharacterized protein</fullName>
    </submittedName>
</protein>
<organism evidence="1 2">
    <name type="scientific">Mycena metata</name>
    <dbReference type="NCBI Taxonomy" id="1033252"/>
    <lineage>
        <taxon>Eukaryota</taxon>
        <taxon>Fungi</taxon>
        <taxon>Dikarya</taxon>
        <taxon>Basidiomycota</taxon>
        <taxon>Agaricomycotina</taxon>
        <taxon>Agaricomycetes</taxon>
        <taxon>Agaricomycetidae</taxon>
        <taxon>Agaricales</taxon>
        <taxon>Marasmiineae</taxon>
        <taxon>Mycenaceae</taxon>
        <taxon>Mycena</taxon>
    </lineage>
</organism>
<evidence type="ECO:0000313" key="2">
    <source>
        <dbReference type="Proteomes" id="UP001215598"/>
    </source>
</evidence>
<accession>A0AAD7HPJ7</accession>
<evidence type="ECO:0000313" key="1">
    <source>
        <dbReference type="EMBL" id="KAJ7724509.1"/>
    </source>
</evidence>
<proteinExistence type="predicted"/>
<comment type="caution">
    <text evidence="1">The sequence shown here is derived from an EMBL/GenBank/DDBJ whole genome shotgun (WGS) entry which is preliminary data.</text>
</comment>
<name>A0AAD7HPJ7_9AGAR</name>
<dbReference type="Proteomes" id="UP001215598">
    <property type="component" value="Unassembled WGS sequence"/>
</dbReference>
<dbReference type="AlphaFoldDB" id="A0AAD7HPJ7"/>
<keyword evidence="2" id="KW-1185">Reference proteome</keyword>
<sequence length="156" mass="17888">MVLMPEKPTYTLLDAPTSDGPYVCDNHHRSPAFMSHRESESHSTRDGNEQHWSMIRCIWLDAGEFMKDVAPAKRGRPHQFSTATSGVLHAFTPHISRFYARKNMIQLVRDRAYKFRQDRACEVARRGGYPRMARIPSSLSAAHSSWHCIPHLARLS</sequence>
<dbReference type="EMBL" id="JARKIB010000202">
    <property type="protein sequence ID" value="KAJ7724509.1"/>
    <property type="molecule type" value="Genomic_DNA"/>
</dbReference>
<reference evidence="1" key="1">
    <citation type="submission" date="2023-03" db="EMBL/GenBank/DDBJ databases">
        <title>Massive genome expansion in bonnet fungi (Mycena s.s.) driven by repeated elements and novel gene families across ecological guilds.</title>
        <authorList>
            <consortium name="Lawrence Berkeley National Laboratory"/>
            <person name="Harder C.B."/>
            <person name="Miyauchi S."/>
            <person name="Viragh M."/>
            <person name="Kuo A."/>
            <person name="Thoen E."/>
            <person name="Andreopoulos B."/>
            <person name="Lu D."/>
            <person name="Skrede I."/>
            <person name="Drula E."/>
            <person name="Henrissat B."/>
            <person name="Morin E."/>
            <person name="Kohler A."/>
            <person name="Barry K."/>
            <person name="LaButti K."/>
            <person name="Morin E."/>
            <person name="Salamov A."/>
            <person name="Lipzen A."/>
            <person name="Mereny Z."/>
            <person name="Hegedus B."/>
            <person name="Baldrian P."/>
            <person name="Stursova M."/>
            <person name="Weitz H."/>
            <person name="Taylor A."/>
            <person name="Grigoriev I.V."/>
            <person name="Nagy L.G."/>
            <person name="Martin F."/>
            <person name="Kauserud H."/>
        </authorList>
    </citation>
    <scope>NUCLEOTIDE SEQUENCE</scope>
    <source>
        <strain evidence="1">CBHHK182m</strain>
    </source>
</reference>
<gene>
    <name evidence="1" type="ORF">B0H16DRAFT_323408</name>
</gene>